<name>A0A5C0SN93_9EURY</name>
<organism evidence="1 2">
    <name type="scientific">Thermococcus aciditolerans</name>
    <dbReference type="NCBI Taxonomy" id="2598455"/>
    <lineage>
        <taxon>Archaea</taxon>
        <taxon>Methanobacteriati</taxon>
        <taxon>Methanobacteriota</taxon>
        <taxon>Thermococci</taxon>
        <taxon>Thermococcales</taxon>
        <taxon>Thermococcaceae</taxon>
        <taxon>Thermococcus</taxon>
    </lineage>
</organism>
<sequence>MRGASIGLCSWGSLGYSGPHVPENGTNQYRYNKLQEYVRALCNGHYDWSIDSNNPNKGKSRYDVGYSDGQFLSLWISSRVGTIKYYVPIPFSYGLDNSIRNPLNEKKRYSALPRDCPINGFDRSYWHGWIDGVLSVVDDYRVGFYWSYESCLQATKHDPNFVDYFGPMCNANTKEYVDDYITFIRDMFRYIHNRGQELIWIPATGGRGVSYLNDPDYDGIPKIGGYFDYVFVQPNYYQYSKRNERGITRDLPYTYEKLVEKTRWIYKELPRKIKEQNPNSTTTVSIEMEADSAVLLGQRGHCALCKYENHHYVCDNEKCLERACDYYRAIREVSPTAFPTRAYYFGTDFEVIDRVRERCPGW</sequence>
<proteinExistence type="predicted"/>
<dbReference type="EMBL" id="CP041932">
    <property type="protein sequence ID" value="QEK14904.1"/>
    <property type="molecule type" value="Genomic_DNA"/>
</dbReference>
<protein>
    <submittedName>
        <fullName evidence="1">DUF4855 domain-containing protein</fullName>
    </submittedName>
</protein>
<dbReference type="Proteomes" id="UP000322631">
    <property type="component" value="Chromosome"/>
</dbReference>
<dbReference type="KEGG" id="them:FPV09_07160"/>
<dbReference type="AlphaFoldDB" id="A0A5C0SN93"/>
<evidence type="ECO:0000313" key="2">
    <source>
        <dbReference type="Proteomes" id="UP000322631"/>
    </source>
</evidence>
<accession>A0A5C0SN93</accession>
<gene>
    <name evidence="1" type="ORF">FPV09_07160</name>
</gene>
<keyword evidence="2" id="KW-1185">Reference proteome</keyword>
<evidence type="ECO:0000313" key="1">
    <source>
        <dbReference type="EMBL" id="QEK14904.1"/>
    </source>
</evidence>
<reference evidence="1 2" key="1">
    <citation type="submission" date="2019-07" db="EMBL/GenBank/DDBJ databases">
        <title>Complete genome of Thermococcus acidophilus.</title>
        <authorList>
            <person name="Li X."/>
        </authorList>
    </citation>
    <scope>NUCLEOTIDE SEQUENCE [LARGE SCALE GENOMIC DNA]</scope>
    <source>
        <strain evidence="1 2">SY113</strain>
    </source>
</reference>